<evidence type="ECO:0000313" key="5">
    <source>
        <dbReference type="Proteomes" id="UP000677537"/>
    </source>
</evidence>
<comment type="caution">
    <text evidence="4">The sequence shown here is derived from an EMBL/GenBank/DDBJ whole genome shotgun (WGS) entry which is preliminary data.</text>
</comment>
<dbReference type="AlphaFoldDB" id="A0A940MR84"/>
<evidence type="ECO:0000256" key="1">
    <source>
        <dbReference type="ARBA" id="ARBA00012344"/>
    </source>
</evidence>
<gene>
    <name evidence="4" type="ORF">J5Y10_07185</name>
</gene>
<organism evidence="4 5">
    <name type="scientific">Roseomonas indoligenes</name>
    <dbReference type="NCBI Taxonomy" id="2820811"/>
    <lineage>
        <taxon>Bacteria</taxon>
        <taxon>Pseudomonadati</taxon>
        <taxon>Pseudomonadota</taxon>
        <taxon>Alphaproteobacteria</taxon>
        <taxon>Acetobacterales</taxon>
        <taxon>Roseomonadaceae</taxon>
        <taxon>Roseomonas</taxon>
    </lineage>
</organism>
<proteinExistence type="predicted"/>
<keyword evidence="2" id="KW-0456">Lyase</keyword>
<dbReference type="RefSeq" id="WP_209372170.1">
    <property type="nucleotide sequence ID" value="NZ_JAGIZA010000003.1"/>
</dbReference>
<dbReference type="EC" id="4.3.2.7" evidence="1"/>
<reference evidence="4" key="1">
    <citation type="submission" date="2021-03" db="EMBL/GenBank/DDBJ databases">
        <authorList>
            <person name="So Y."/>
        </authorList>
    </citation>
    <scope>NUCLEOTIDE SEQUENCE</scope>
    <source>
        <strain evidence="4">SG15</strain>
    </source>
</reference>
<evidence type="ECO:0000256" key="2">
    <source>
        <dbReference type="ARBA" id="ARBA00023239"/>
    </source>
</evidence>
<dbReference type="PANTHER" id="PTHR12192:SF2">
    <property type="entry name" value="GLUTATHIONE-SPECIFIC GAMMA-GLUTAMYLCYCLOTRANSFERASE 2"/>
    <property type="match status" value="1"/>
</dbReference>
<evidence type="ECO:0000256" key="3">
    <source>
        <dbReference type="SAM" id="MobiDB-lite"/>
    </source>
</evidence>
<keyword evidence="5" id="KW-1185">Reference proteome</keyword>
<dbReference type="GO" id="GO:0005737">
    <property type="term" value="C:cytoplasm"/>
    <property type="evidence" value="ECO:0007669"/>
    <property type="project" value="TreeGrafter"/>
</dbReference>
<accession>A0A940MR84</accession>
<dbReference type="Gene3D" id="3.10.490.10">
    <property type="entry name" value="Gamma-glutamyl cyclotransferase-like"/>
    <property type="match status" value="1"/>
</dbReference>
<evidence type="ECO:0000313" key="4">
    <source>
        <dbReference type="EMBL" id="MBP0492558.1"/>
    </source>
</evidence>
<dbReference type="GO" id="GO:0006751">
    <property type="term" value="P:glutathione catabolic process"/>
    <property type="evidence" value="ECO:0007669"/>
    <property type="project" value="InterPro"/>
</dbReference>
<dbReference type="Pfam" id="PF04752">
    <property type="entry name" value="ChaC"/>
    <property type="match status" value="1"/>
</dbReference>
<sequence>MPQLTPELIARVPPPPEGPPVPAPDELRLRAEMTVFLHDRDPKLGIWVFAYGALMWRHGEAAPDIVAPARLPGFARRYDLSDVHDRGTPARPGLTLGLEPNAALACAGLLLHLPGPDVAAHLWPVWKQEMGPGFYVPEWHDALLTTAHDGSGAPVRALCFMTRRGHRLHVGERPVHETADTLSRAAGPNGSGAAYLMDAAGILRAKGMRDAMLESLEAEVARRLQTMPPISGEPGRSAG</sequence>
<name>A0A940MR84_9PROT</name>
<protein>
    <recommendedName>
        <fullName evidence="1">glutathione-specific gamma-glutamylcyclotransferase</fullName>
        <ecNumber evidence="1">4.3.2.7</ecNumber>
    </recommendedName>
</protein>
<dbReference type="Proteomes" id="UP000677537">
    <property type="component" value="Unassembled WGS sequence"/>
</dbReference>
<dbReference type="GO" id="GO:0061928">
    <property type="term" value="F:glutathione specific gamma-glutamylcyclotransferase activity"/>
    <property type="evidence" value="ECO:0007669"/>
    <property type="project" value="UniProtKB-EC"/>
</dbReference>
<dbReference type="EMBL" id="JAGIZA010000003">
    <property type="protein sequence ID" value="MBP0492558.1"/>
    <property type="molecule type" value="Genomic_DNA"/>
</dbReference>
<dbReference type="InterPro" id="IPR006840">
    <property type="entry name" value="ChaC"/>
</dbReference>
<feature type="region of interest" description="Disordered" evidence="3">
    <location>
        <begin position="1"/>
        <end position="22"/>
    </location>
</feature>
<feature type="compositionally biased region" description="Pro residues" evidence="3">
    <location>
        <begin position="12"/>
        <end position="22"/>
    </location>
</feature>
<dbReference type="PANTHER" id="PTHR12192">
    <property type="entry name" value="CATION TRANSPORT PROTEIN CHAC-RELATED"/>
    <property type="match status" value="1"/>
</dbReference>